<dbReference type="EMBL" id="QFOI01000043">
    <property type="protein sequence ID" value="PZP51085.1"/>
    <property type="molecule type" value="Genomic_DNA"/>
</dbReference>
<organism evidence="2 3">
    <name type="scientific">Pseudopedobacter saltans</name>
    <dbReference type="NCBI Taxonomy" id="151895"/>
    <lineage>
        <taxon>Bacteria</taxon>
        <taxon>Pseudomonadati</taxon>
        <taxon>Bacteroidota</taxon>
        <taxon>Sphingobacteriia</taxon>
        <taxon>Sphingobacteriales</taxon>
        <taxon>Sphingobacteriaceae</taxon>
        <taxon>Pseudopedobacter</taxon>
    </lineage>
</organism>
<reference evidence="2 3" key="1">
    <citation type="submission" date="2017-11" db="EMBL/GenBank/DDBJ databases">
        <title>Infants hospitalized years apart are colonized by the same room-sourced microbial strains.</title>
        <authorList>
            <person name="Brooks B."/>
            <person name="Olm M.R."/>
            <person name="Firek B.A."/>
            <person name="Baker R."/>
            <person name="Thomas B.C."/>
            <person name="Morowitz M.J."/>
            <person name="Banfield J.F."/>
        </authorList>
    </citation>
    <scope>NUCLEOTIDE SEQUENCE [LARGE SCALE GENOMIC DNA]</scope>
    <source>
        <strain evidence="2">S2_009_000_R2_76</strain>
    </source>
</reference>
<evidence type="ECO:0000313" key="3">
    <source>
        <dbReference type="Proteomes" id="UP000249645"/>
    </source>
</evidence>
<dbReference type="GO" id="GO:0033103">
    <property type="term" value="P:protein secretion by the type VI secretion system"/>
    <property type="evidence" value="ECO:0007669"/>
    <property type="project" value="InterPro"/>
</dbReference>
<dbReference type="AlphaFoldDB" id="A0A2W5F4Q7"/>
<dbReference type="Proteomes" id="UP000249645">
    <property type="component" value="Unassembled WGS sequence"/>
</dbReference>
<dbReference type="GO" id="GO:0033104">
    <property type="term" value="C:type VI protein secretion system complex"/>
    <property type="evidence" value="ECO:0007669"/>
    <property type="project" value="InterPro"/>
</dbReference>
<name>A0A2W5F4Q7_9SPHI</name>
<gene>
    <name evidence="2" type="ORF">DI598_04075</name>
</gene>
<proteinExistence type="predicted"/>
<dbReference type="InterPro" id="IPR035576">
    <property type="entry name" value="T6SS_TssC"/>
</dbReference>
<dbReference type="Pfam" id="PF17541">
    <property type="entry name" value="TssC"/>
    <property type="match status" value="1"/>
</dbReference>
<comment type="caution">
    <text evidence="2">The sequence shown here is derived from an EMBL/GenBank/DDBJ whole genome shotgun (WGS) entry which is preliminary data.</text>
</comment>
<accession>A0A2W5F4Q7</accession>
<feature type="region of interest" description="Disordered" evidence="1">
    <location>
        <begin position="440"/>
        <end position="459"/>
    </location>
</feature>
<protein>
    <submittedName>
        <fullName evidence="2">Type VI secretion system contractile sheath protein TssC</fullName>
    </submittedName>
</protein>
<evidence type="ECO:0000313" key="2">
    <source>
        <dbReference type="EMBL" id="PZP51085.1"/>
    </source>
</evidence>
<sequence>MPLEQSTNNTSQQEFKQKESVAKDLNANLEALGALGGFDLLESAIDGVQNLNPERKARKKIFLEESLKKEERKELKKNLQWWLDILSNDKTTADMIVDCNEKADKADKTLKKNIKNALKETETLERSYRSVALFYKNSESTKIKNISIINAEPDQLKDLDNTRFIDAIQEELVANYDRLDLRNNYSILVLPGYLGSNKVVEKWAKIAHDSKVMLITDFEHLDSPDDVMEMFEAANLTGGDKYRSNVIMSCNWLVGRGKVDEVNEEDNLYVPPSSSLAGRIYTTLMSQVTAGKKFGSINEIDGVKFDLKKSEIASLEKLGLIPMVKEYGKVMAFSAKTLFNGDNLGLQTYSVVRVFDYVTKVLMDFLNRRAFENFNATTRKELNSQIIRFLDSITGPSKLIENFTIKRFEQDPMQKDRIYLDIHMKPYFPAKTFLIKLEGQKGDDADNPDWASEYEQQKK</sequence>
<evidence type="ECO:0000256" key="1">
    <source>
        <dbReference type="SAM" id="MobiDB-lite"/>
    </source>
</evidence>